<feature type="compositionally biased region" description="Acidic residues" evidence="1">
    <location>
        <begin position="30"/>
        <end position="45"/>
    </location>
</feature>
<accession>A0A7R8UZ13</accession>
<reference evidence="2 3" key="1">
    <citation type="submission" date="2020-11" db="EMBL/GenBank/DDBJ databases">
        <authorList>
            <person name="Wallbank WR R."/>
            <person name="Pardo Diaz C."/>
            <person name="Kozak K."/>
            <person name="Martin S."/>
            <person name="Jiggins C."/>
            <person name="Moest M."/>
            <person name="Warren A I."/>
            <person name="Generalovic N T."/>
            <person name="Byers J.R.P. K."/>
            <person name="Montejo-Kovacevich G."/>
            <person name="Yen C E."/>
        </authorList>
    </citation>
    <scope>NUCLEOTIDE SEQUENCE [LARGE SCALE GENOMIC DNA]</scope>
</reference>
<protein>
    <submittedName>
        <fullName evidence="2">Uncharacterized protein</fullName>
    </submittedName>
</protein>
<name>A0A7R8UZ13_HERIL</name>
<evidence type="ECO:0000256" key="1">
    <source>
        <dbReference type="SAM" id="MobiDB-lite"/>
    </source>
</evidence>
<dbReference type="EMBL" id="LR899012">
    <property type="protein sequence ID" value="CAD7089189.1"/>
    <property type="molecule type" value="Genomic_DNA"/>
</dbReference>
<feature type="region of interest" description="Disordered" evidence="1">
    <location>
        <begin position="1"/>
        <end position="64"/>
    </location>
</feature>
<dbReference type="Proteomes" id="UP000594454">
    <property type="component" value="Chromosome 4"/>
</dbReference>
<dbReference type="InParanoid" id="A0A7R8UZ13"/>
<keyword evidence="3" id="KW-1185">Reference proteome</keyword>
<dbReference type="AlphaFoldDB" id="A0A7R8UZ13"/>
<sequence length="146" mass="15722">MESELDALIRSMKMRRPSQRPAKDAAGAEIPDESSECADGEEDSQSDATLAAETGTQTVPRNAIVAGRGTVETAETSQMVSNISRVGALLTTLAQAEEERLITKCTAVVKRMRSATFLQKNVSEGVKNGLMELEELLDRISGGHRD</sequence>
<evidence type="ECO:0000313" key="3">
    <source>
        <dbReference type="Proteomes" id="UP000594454"/>
    </source>
</evidence>
<evidence type="ECO:0000313" key="2">
    <source>
        <dbReference type="EMBL" id="CAD7089189.1"/>
    </source>
</evidence>
<gene>
    <name evidence="2" type="ORF">HERILL_LOCUS11760</name>
</gene>
<proteinExistence type="predicted"/>
<organism evidence="2 3">
    <name type="scientific">Hermetia illucens</name>
    <name type="common">Black soldier fly</name>
    <dbReference type="NCBI Taxonomy" id="343691"/>
    <lineage>
        <taxon>Eukaryota</taxon>
        <taxon>Metazoa</taxon>
        <taxon>Ecdysozoa</taxon>
        <taxon>Arthropoda</taxon>
        <taxon>Hexapoda</taxon>
        <taxon>Insecta</taxon>
        <taxon>Pterygota</taxon>
        <taxon>Neoptera</taxon>
        <taxon>Endopterygota</taxon>
        <taxon>Diptera</taxon>
        <taxon>Brachycera</taxon>
        <taxon>Stratiomyomorpha</taxon>
        <taxon>Stratiomyidae</taxon>
        <taxon>Hermetiinae</taxon>
        <taxon>Hermetia</taxon>
    </lineage>
</organism>